<name>A0A6C2CD74_9RHOO</name>
<keyword evidence="1" id="KW-0175">Coiled coil</keyword>
<evidence type="ECO:0000313" key="2">
    <source>
        <dbReference type="EMBL" id="TYC51921.1"/>
    </source>
</evidence>
<comment type="caution">
    <text evidence="2">The sequence shown here is derived from an EMBL/GenBank/DDBJ whole genome shotgun (WGS) entry which is preliminary data.</text>
</comment>
<reference evidence="2 3" key="1">
    <citation type="submission" date="2019-01" db="EMBL/GenBank/DDBJ databases">
        <title>Zoogloea oleivorans genome sequencing and assembly.</title>
        <authorList>
            <person name="Tancsics A."/>
            <person name="Farkas M."/>
            <person name="Kriszt B."/>
            <person name="Maroti G."/>
            <person name="Horvath B."/>
        </authorList>
    </citation>
    <scope>NUCLEOTIDE SEQUENCE [LARGE SCALE GENOMIC DNA]</scope>
    <source>
        <strain evidence="2 3">Buc</strain>
    </source>
</reference>
<dbReference type="Proteomes" id="UP000389128">
    <property type="component" value="Unassembled WGS sequence"/>
</dbReference>
<dbReference type="OrthoDB" id="5339985at2"/>
<sequence length="115" mass="13319">MSKRAEYIDKMEVQLDKLNKKMHDLEATAKEAKEEARQKYKDEMVKLREQSKVATVKLDEMKASGVDAWEHMVTDMEKMHDAFTHSFFSMFQAFGAREPDQKTAKKDDADPSTKA</sequence>
<organism evidence="2 3">
    <name type="scientific">Zoogloea oleivorans</name>
    <dbReference type="NCBI Taxonomy" id="1552750"/>
    <lineage>
        <taxon>Bacteria</taxon>
        <taxon>Pseudomonadati</taxon>
        <taxon>Pseudomonadota</taxon>
        <taxon>Betaproteobacteria</taxon>
        <taxon>Rhodocyclales</taxon>
        <taxon>Zoogloeaceae</taxon>
        <taxon>Zoogloea</taxon>
    </lineage>
</organism>
<dbReference type="RefSeq" id="WP_148581479.1">
    <property type="nucleotide sequence ID" value="NZ_SDKK01000036.1"/>
</dbReference>
<protein>
    <recommendedName>
        <fullName evidence="4">Coiled coil domain-containing protein</fullName>
    </recommendedName>
</protein>
<evidence type="ECO:0000313" key="3">
    <source>
        <dbReference type="Proteomes" id="UP000389128"/>
    </source>
</evidence>
<dbReference type="AlphaFoldDB" id="A0A6C2CD74"/>
<keyword evidence="3" id="KW-1185">Reference proteome</keyword>
<evidence type="ECO:0000256" key="1">
    <source>
        <dbReference type="SAM" id="Coils"/>
    </source>
</evidence>
<proteinExistence type="predicted"/>
<feature type="coiled-coil region" evidence="1">
    <location>
        <begin position="8"/>
        <end position="50"/>
    </location>
</feature>
<accession>A0A6C2CD74</accession>
<dbReference type="EMBL" id="SDKK01000036">
    <property type="protein sequence ID" value="TYC51921.1"/>
    <property type="molecule type" value="Genomic_DNA"/>
</dbReference>
<gene>
    <name evidence="2" type="ORF">ETQ85_23515</name>
</gene>
<evidence type="ECO:0008006" key="4">
    <source>
        <dbReference type="Google" id="ProtNLM"/>
    </source>
</evidence>